<proteinExistence type="predicted"/>
<sequence>MKLLKGANGTARMEAAERLKDLLSVLQRKTQELLRNLQDCRRKKNLFDRNVNSDLQRRTQELECSCGSHICFRHFDY</sequence>
<dbReference type="EMBL" id="CM002289">
    <property type="protein sequence ID" value="ESW31843.1"/>
    <property type="molecule type" value="Genomic_DNA"/>
</dbReference>
<dbReference type="Gramene" id="ESW31843">
    <property type="protein sequence ID" value="ESW31843"/>
    <property type="gene ID" value="PHAVU_002G272900g"/>
</dbReference>
<evidence type="ECO:0000256" key="1">
    <source>
        <dbReference type="SAM" id="Coils"/>
    </source>
</evidence>
<dbReference type="AlphaFoldDB" id="V7CR65"/>
<evidence type="ECO:0000313" key="3">
    <source>
        <dbReference type="Proteomes" id="UP000000226"/>
    </source>
</evidence>
<accession>V7CR65</accession>
<gene>
    <name evidence="2" type="ORF">PHAVU_002G272900g</name>
</gene>
<evidence type="ECO:0000313" key="2">
    <source>
        <dbReference type="EMBL" id="ESW31843.1"/>
    </source>
</evidence>
<keyword evidence="3" id="KW-1185">Reference proteome</keyword>
<protein>
    <submittedName>
        <fullName evidence="2">Uncharacterized protein</fullName>
    </submittedName>
</protein>
<keyword evidence="1" id="KW-0175">Coiled coil</keyword>
<reference evidence="3" key="1">
    <citation type="journal article" date="2014" name="Nat. Genet.">
        <title>A reference genome for common bean and genome-wide analysis of dual domestications.</title>
        <authorList>
            <person name="Schmutz J."/>
            <person name="McClean P.E."/>
            <person name="Mamidi S."/>
            <person name="Wu G.A."/>
            <person name="Cannon S.B."/>
            <person name="Grimwood J."/>
            <person name="Jenkins J."/>
            <person name="Shu S."/>
            <person name="Song Q."/>
            <person name="Chavarro C."/>
            <person name="Torres-Torres M."/>
            <person name="Geffroy V."/>
            <person name="Moghaddam S.M."/>
            <person name="Gao D."/>
            <person name="Abernathy B."/>
            <person name="Barry K."/>
            <person name="Blair M."/>
            <person name="Brick M.A."/>
            <person name="Chovatia M."/>
            <person name="Gepts P."/>
            <person name="Goodstein D.M."/>
            <person name="Gonzales M."/>
            <person name="Hellsten U."/>
            <person name="Hyten D.L."/>
            <person name="Jia G."/>
            <person name="Kelly J.D."/>
            <person name="Kudrna D."/>
            <person name="Lee R."/>
            <person name="Richard M.M."/>
            <person name="Miklas P.N."/>
            <person name="Osorno J.M."/>
            <person name="Rodrigues J."/>
            <person name="Thareau V."/>
            <person name="Urrea C.A."/>
            <person name="Wang M."/>
            <person name="Yu Y."/>
            <person name="Zhang M."/>
            <person name="Wing R.A."/>
            <person name="Cregan P.B."/>
            <person name="Rokhsar D.S."/>
            <person name="Jackson S.A."/>
        </authorList>
    </citation>
    <scope>NUCLEOTIDE SEQUENCE [LARGE SCALE GENOMIC DNA]</scope>
    <source>
        <strain evidence="3">cv. G19833</strain>
    </source>
</reference>
<organism evidence="2 3">
    <name type="scientific">Phaseolus vulgaris</name>
    <name type="common">Kidney bean</name>
    <name type="synonym">French bean</name>
    <dbReference type="NCBI Taxonomy" id="3885"/>
    <lineage>
        <taxon>Eukaryota</taxon>
        <taxon>Viridiplantae</taxon>
        <taxon>Streptophyta</taxon>
        <taxon>Embryophyta</taxon>
        <taxon>Tracheophyta</taxon>
        <taxon>Spermatophyta</taxon>
        <taxon>Magnoliopsida</taxon>
        <taxon>eudicotyledons</taxon>
        <taxon>Gunneridae</taxon>
        <taxon>Pentapetalae</taxon>
        <taxon>rosids</taxon>
        <taxon>fabids</taxon>
        <taxon>Fabales</taxon>
        <taxon>Fabaceae</taxon>
        <taxon>Papilionoideae</taxon>
        <taxon>50 kb inversion clade</taxon>
        <taxon>NPAAA clade</taxon>
        <taxon>indigoferoid/millettioid clade</taxon>
        <taxon>Phaseoleae</taxon>
        <taxon>Phaseolus</taxon>
    </lineage>
</organism>
<dbReference type="SMR" id="V7CR65"/>
<feature type="coiled-coil region" evidence="1">
    <location>
        <begin position="12"/>
        <end position="43"/>
    </location>
</feature>
<dbReference type="Proteomes" id="UP000000226">
    <property type="component" value="Chromosome 2"/>
</dbReference>
<name>V7CR65_PHAVU</name>